<evidence type="ECO:0000313" key="4">
    <source>
        <dbReference type="Proteomes" id="UP001375240"/>
    </source>
</evidence>
<accession>A0AAV9VFF1</accession>
<keyword evidence="4" id="KW-1185">Reference proteome</keyword>
<reference evidence="3 4" key="1">
    <citation type="submission" date="2019-10" db="EMBL/GenBank/DDBJ databases">
        <authorList>
            <person name="Palmer J.M."/>
        </authorList>
    </citation>
    <scope>NUCLEOTIDE SEQUENCE [LARGE SCALE GENOMIC DNA]</scope>
    <source>
        <strain evidence="3 4">TWF696</strain>
    </source>
</reference>
<keyword evidence="2" id="KW-0732">Signal</keyword>
<proteinExistence type="predicted"/>
<name>A0AAV9VFF1_9PEZI</name>
<feature type="signal peptide" evidence="2">
    <location>
        <begin position="1"/>
        <end position="22"/>
    </location>
</feature>
<evidence type="ECO:0000256" key="1">
    <source>
        <dbReference type="SAM" id="MobiDB-lite"/>
    </source>
</evidence>
<evidence type="ECO:0000313" key="3">
    <source>
        <dbReference type="EMBL" id="KAK6359661.1"/>
    </source>
</evidence>
<dbReference type="Proteomes" id="UP001375240">
    <property type="component" value="Unassembled WGS sequence"/>
</dbReference>
<sequence length="275" mass="27823">MLSKTVVTALLSSALSIGAATALVPRDELPTATPLPKLAAIYFSVPKGPLVRRQASFSCPIGMDYCGQIDDQIACAPVCCTENGEFTGDGCDLGQYCTGVGDDAGCCPIGRICEGPPRPCADYTDGASVPIPTRVCPEDYPICSSDSNGGQTCVREISGPARTGGNSGLISVGRSSTTRPTIASPSPTPSTTPNIILMGPPITAAGSDSDSIVINTQPSTPTSTPTSTSTTDGSSAQTTSTDGAEQAQATGGSSRGFNLTPAFGLFGIALTFLLL</sequence>
<comment type="caution">
    <text evidence="3">The sequence shown here is derived from an EMBL/GenBank/DDBJ whole genome shotgun (WGS) entry which is preliminary data.</text>
</comment>
<dbReference type="AlphaFoldDB" id="A0AAV9VFF1"/>
<feature type="compositionally biased region" description="Low complexity" evidence="1">
    <location>
        <begin position="175"/>
        <end position="193"/>
    </location>
</feature>
<evidence type="ECO:0000256" key="2">
    <source>
        <dbReference type="SAM" id="SignalP"/>
    </source>
</evidence>
<organism evidence="3 4">
    <name type="scientific">Orbilia brochopaga</name>
    <dbReference type="NCBI Taxonomy" id="3140254"/>
    <lineage>
        <taxon>Eukaryota</taxon>
        <taxon>Fungi</taxon>
        <taxon>Dikarya</taxon>
        <taxon>Ascomycota</taxon>
        <taxon>Pezizomycotina</taxon>
        <taxon>Orbiliomycetes</taxon>
        <taxon>Orbiliales</taxon>
        <taxon>Orbiliaceae</taxon>
        <taxon>Orbilia</taxon>
    </lineage>
</organism>
<feature type="compositionally biased region" description="Low complexity" evidence="1">
    <location>
        <begin position="216"/>
        <end position="244"/>
    </location>
</feature>
<gene>
    <name evidence="3" type="ORF">TWF696_000805</name>
</gene>
<feature type="compositionally biased region" description="Polar residues" evidence="1">
    <location>
        <begin position="247"/>
        <end position="256"/>
    </location>
</feature>
<feature type="region of interest" description="Disordered" evidence="1">
    <location>
        <begin position="157"/>
        <end position="256"/>
    </location>
</feature>
<protein>
    <submittedName>
        <fullName evidence="3">Uncharacterized protein</fullName>
    </submittedName>
</protein>
<dbReference type="EMBL" id="JAVHNQ010000001">
    <property type="protein sequence ID" value="KAK6359661.1"/>
    <property type="molecule type" value="Genomic_DNA"/>
</dbReference>
<feature type="chain" id="PRO_5043877788" evidence="2">
    <location>
        <begin position="23"/>
        <end position="275"/>
    </location>
</feature>
<feature type="compositionally biased region" description="Polar residues" evidence="1">
    <location>
        <begin position="206"/>
        <end position="215"/>
    </location>
</feature>